<protein>
    <submittedName>
        <fullName evidence="1">Uncharacterized protein</fullName>
    </submittedName>
</protein>
<dbReference type="Proteomes" id="UP001174934">
    <property type="component" value="Unassembled WGS sequence"/>
</dbReference>
<gene>
    <name evidence="1" type="ORF">B0T17DRAFT_509847</name>
</gene>
<reference evidence="1" key="1">
    <citation type="submission" date="2023-06" db="EMBL/GenBank/DDBJ databases">
        <title>Genome-scale phylogeny and comparative genomics of the fungal order Sordariales.</title>
        <authorList>
            <consortium name="Lawrence Berkeley National Laboratory"/>
            <person name="Hensen N."/>
            <person name="Bonometti L."/>
            <person name="Westerberg I."/>
            <person name="Brannstrom I.O."/>
            <person name="Guillou S."/>
            <person name="Cros-Aarteil S."/>
            <person name="Calhoun S."/>
            <person name="Haridas S."/>
            <person name="Kuo A."/>
            <person name="Mondo S."/>
            <person name="Pangilinan J."/>
            <person name="Riley R."/>
            <person name="LaButti K."/>
            <person name="Andreopoulos B."/>
            <person name="Lipzen A."/>
            <person name="Chen C."/>
            <person name="Yanf M."/>
            <person name="Daum C."/>
            <person name="Ng V."/>
            <person name="Clum A."/>
            <person name="Steindorff A."/>
            <person name="Ohm R."/>
            <person name="Martin F."/>
            <person name="Silar P."/>
            <person name="Natvig D."/>
            <person name="Lalanne C."/>
            <person name="Gautier V."/>
            <person name="Ament-velasquez S.L."/>
            <person name="Kruys A."/>
            <person name="Hutchinson M.I."/>
            <person name="Powell A.J."/>
            <person name="Barry K."/>
            <person name="Miller A.N."/>
            <person name="Grigoriev I.V."/>
            <person name="Debuchy R."/>
            <person name="Gladieux P."/>
            <person name="Thoren M.H."/>
            <person name="Johannesson H."/>
        </authorList>
    </citation>
    <scope>NUCLEOTIDE SEQUENCE</scope>
    <source>
        <strain evidence="1">SMH3391-2</strain>
    </source>
</reference>
<comment type="caution">
    <text evidence="1">The sequence shown here is derived from an EMBL/GenBank/DDBJ whole genome shotgun (WGS) entry which is preliminary data.</text>
</comment>
<organism evidence="1 2">
    <name type="scientific">Bombardia bombarda</name>
    <dbReference type="NCBI Taxonomy" id="252184"/>
    <lineage>
        <taxon>Eukaryota</taxon>
        <taxon>Fungi</taxon>
        <taxon>Dikarya</taxon>
        <taxon>Ascomycota</taxon>
        <taxon>Pezizomycotina</taxon>
        <taxon>Sordariomycetes</taxon>
        <taxon>Sordariomycetidae</taxon>
        <taxon>Sordariales</taxon>
        <taxon>Lasiosphaeriaceae</taxon>
        <taxon>Bombardia</taxon>
    </lineage>
</organism>
<dbReference type="AlphaFoldDB" id="A0AA39WMW8"/>
<evidence type="ECO:0000313" key="1">
    <source>
        <dbReference type="EMBL" id="KAK0618301.1"/>
    </source>
</evidence>
<dbReference type="EMBL" id="JAULSR010000005">
    <property type="protein sequence ID" value="KAK0618301.1"/>
    <property type="molecule type" value="Genomic_DNA"/>
</dbReference>
<name>A0AA39WMW8_9PEZI</name>
<keyword evidence="2" id="KW-1185">Reference proteome</keyword>
<proteinExistence type="predicted"/>
<accession>A0AA39WMW8</accession>
<sequence length="151" mass="17411">MATWKEWFAANPDTLVHYTSWMGQAVIAEVRRLLCVSPDYPLPKLVIDLVGGNMDRLRIEFASRNLELAACANRLLWHGIVDEVDDDMDLASDAIYLLLAWSKNCVIYPLLGLWDPRVYYEKDVESKPKGRSGQKTRVKSPLRQVWFAERE</sequence>
<evidence type="ECO:0000313" key="2">
    <source>
        <dbReference type="Proteomes" id="UP001174934"/>
    </source>
</evidence>